<dbReference type="PANTHER" id="PTHR31312:SF1">
    <property type="entry name" value="TRANSCRIPTION ACTIVATOR GLK1"/>
    <property type="match status" value="1"/>
</dbReference>
<evidence type="ECO:0000256" key="3">
    <source>
        <dbReference type="SAM" id="MobiDB-lite"/>
    </source>
</evidence>
<feature type="region of interest" description="Disordered" evidence="3">
    <location>
        <begin position="1"/>
        <end position="24"/>
    </location>
</feature>
<dbReference type="Proteomes" id="UP000734854">
    <property type="component" value="Unassembled WGS sequence"/>
</dbReference>
<gene>
    <name evidence="4" type="ORF">ZIOFF_065550</name>
</gene>
<feature type="region of interest" description="Disordered" evidence="3">
    <location>
        <begin position="93"/>
        <end position="277"/>
    </location>
</feature>
<dbReference type="GO" id="GO:0005634">
    <property type="term" value="C:nucleus"/>
    <property type="evidence" value="ECO:0007669"/>
    <property type="project" value="UniProtKB-SubCell"/>
</dbReference>
<sequence>MLAVEQRRGSNGEEGAPGMFLSGGDETLDDEAFLDDINFGDLFMGIDVDGDMLPELELDPAEIFAEFPVGSAEAEESAADGLVVEAAVVEGEKEATRGDEMVKREGDKNRKPSPSQGKRKAKWKESRSSLTLFPSVVGGLDAGASPEVRSGGGAAGDRQGRALEDFRTHGDRLPHSPQHRKPPSKIPIASEAFAGTGGGSRELEPTAADRRRRWRGEEDGGHHPVAGSDNRVPSSASATADATPAALPSAPRLGPSDGGGNRTDDPSPRVAPASVPYAGAALGGSSASGGSLLAQPPLLKSIQGMVPRAVTQGTLCFPQPLPTPRFAGATVPGILPHHPIYREIPSPPLTNSKLQPDAHPWLESIDAAIEDVLAKPWLPLPLGLKPPAADSVLVELQQHGVSTVPPSRG</sequence>
<dbReference type="GO" id="GO:0003700">
    <property type="term" value="F:DNA-binding transcription factor activity"/>
    <property type="evidence" value="ECO:0007669"/>
    <property type="project" value="InterPro"/>
</dbReference>
<dbReference type="EMBL" id="JACMSC010000018">
    <property type="protein sequence ID" value="KAG6476311.1"/>
    <property type="molecule type" value="Genomic_DNA"/>
</dbReference>
<organism evidence="4 5">
    <name type="scientific">Zingiber officinale</name>
    <name type="common">Ginger</name>
    <name type="synonym">Amomum zingiber</name>
    <dbReference type="NCBI Taxonomy" id="94328"/>
    <lineage>
        <taxon>Eukaryota</taxon>
        <taxon>Viridiplantae</taxon>
        <taxon>Streptophyta</taxon>
        <taxon>Embryophyta</taxon>
        <taxon>Tracheophyta</taxon>
        <taxon>Spermatophyta</taxon>
        <taxon>Magnoliopsida</taxon>
        <taxon>Liliopsida</taxon>
        <taxon>Zingiberales</taxon>
        <taxon>Zingiberaceae</taxon>
        <taxon>Zingiber</taxon>
    </lineage>
</organism>
<evidence type="ECO:0000313" key="4">
    <source>
        <dbReference type="EMBL" id="KAG6476311.1"/>
    </source>
</evidence>
<dbReference type="GO" id="GO:0000976">
    <property type="term" value="F:transcription cis-regulatory region binding"/>
    <property type="evidence" value="ECO:0007669"/>
    <property type="project" value="TreeGrafter"/>
</dbReference>
<dbReference type="InterPro" id="IPR044825">
    <property type="entry name" value="GLK1/2-like"/>
</dbReference>
<evidence type="ECO:0000313" key="5">
    <source>
        <dbReference type="Proteomes" id="UP000734854"/>
    </source>
</evidence>
<reference evidence="4 5" key="1">
    <citation type="submission" date="2020-08" db="EMBL/GenBank/DDBJ databases">
        <title>Plant Genome Project.</title>
        <authorList>
            <person name="Zhang R.-G."/>
        </authorList>
    </citation>
    <scope>NUCLEOTIDE SEQUENCE [LARGE SCALE GENOMIC DNA]</scope>
    <source>
        <tissue evidence="4">Rhizome</tissue>
    </source>
</reference>
<feature type="compositionally biased region" description="Basic and acidic residues" evidence="3">
    <location>
        <begin position="93"/>
        <end position="110"/>
    </location>
</feature>
<proteinExistence type="predicted"/>
<evidence type="ECO:0000256" key="2">
    <source>
        <dbReference type="ARBA" id="ARBA00023125"/>
    </source>
</evidence>
<evidence type="ECO:0000256" key="1">
    <source>
        <dbReference type="ARBA" id="ARBA00004123"/>
    </source>
</evidence>
<comment type="caution">
    <text evidence="4">The sequence shown here is derived from an EMBL/GenBank/DDBJ whole genome shotgun (WGS) entry which is preliminary data.</text>
</comment>
<dbReference type="AlphaFoldDB" id="A0A8J5KBI5"/>
<accession>A0A8J5KBI5</accession>
<dbReference type="GO" id="GO:0045893">
    <property type="term" value="P:positive regulation of DNA-templated transcription"/>
    <property type="evidence" value="ECO:0007669"/>
    <property type="project" value="InterPro"/>
</dbReference>
<feature type="compositionally biased region" description="Basic and acidic residues" evidence="3">
    <location>
        <begin position="1"/>
        <end position="11"/>
    </location>
</feature>
<feature type="compositionally biased region" description="Basic and acidic residues" evidence="3">
    <location>
        <begin position="158"/>
        <end position="174"/>
    </location>
</feature>
<protein>
    <submittedName>
        <fullName evidence="4">Uncharacterized protein</fullName>
    </submittedName>
</protein>
<keyword evidence="5" id="KW-1185">Reference proteome</keyword>
<feature type="compositionally biased region" description="Low complexity" evidence="3">
    <location>
        <begin position="233"/>
        <end position="251"/>
    </location>
</feature>
<name>A0A8J5KBI5_ZINOF</name>
<dbReference type="PANTHER" id="PTHR31312">
    <property type="entry name" value="TRANSCRIPTION ACTIVATOR GLK1"/>
    <property type="match status" value="1"/>
</dbReference>
<keyword evidence="2" id="KW-0238">DNA-binding</keyword>
<feature type="compositionally biased region" description="Basic and acidic residues" evidence="3">
    <location>
        <begin position="201"/>
        <end position="222"/>
    </location>
</feature>
<comment type="subcellular location">
    <subcellularLocation>
        <location evidence="1">Nucleus</location>
    </subcellularLocation>
</comment>